<evidence type="ECO:0000256" key="2">
    <source>
        <dbReference type="ARBA" id="ARBA00022692"/>
    </source>
</evidence>
<keyword evidence="7" id="KW-0807">Transducer</keyword>
<comment type="subcellular location">
    <subcellularLocation>
        <location evidence="1">Membrane</location>
        <topology evidence="1">Multi-pass membrane protein</topology>
    </subcellularLocation>
</comment>
<feature type="transmembrane region" description="Helical" evidence="8">
    <location>
        <begin position="160"/>
        <end position="183"/>
    </location>
</feature>
<evidence type="ECO:0000256" key="3">
    <source>
        <dbReference type="ARBA" id="ARBA00022989"/>
    </source>
</evidence>
<keyword evidence="11" id="KW-1185">Reference proteome</keyword>
<name>A0AAU9VMH3_9CNID</name>
<dbReference type="InterPro" id="IPR017452">
    <property type="entry name" value="GPCR_Rhodpsn_7TM"/>
</dbReference>
<keyword evidence="2 8" id="KW-0812">Transmembrane</keyword>
<feature type="domain" description="G-protein coupled receptors family 1 profile" evidence="9">
    <location>
        <begin position="6"/>
        <end position="236"/>
    </location>
</feature>
<keyword evidence="4" id="KW-0297">G-protein coupled receptor</keyword>
<keyword evidence="6" id="KW-0675">Receptor</keyword>
<evidence type="ECO:0000313" key="10">
    <source>
        <dbReference type="EMBL" id="CAH3033227.1"/>
    </source>
</evidence>
<dbReference type="AlphaFoldDB" id="A0AAU9VMH3"/>
<dbReference type="GO" id="GO:0016020">
    <property type="term" value="C:membrane"/>
    <property type="evidence" value="ECO:0007669"/>
    <property type="project" value="UniProtKB-SubCell"/>
</dbReference>
<sequence>MVCLIGNRLICIDVYRNARLRTSTNLYIISLAISDIINAVIAIPFTVVIVMPFIVGVLITGEWPFGEAVCDFHAFFTLFSVYVSPTTMGLRAFNRYVRIVKPQNYPRIFTDTRSKIYIAAVWLTVAGYISIPKMGGLTEYRFFAGYAACIVEQPTIAMKIVHYIIVVCFFFLLPLGVALVSYYKVFKKIKHHNLNMASTAHAEGRENRLTVKEIKLTKSLAIVVFAFALCWIPLWI</sequence>
<feature type="transmembrane region" description="Helical" evidence="8">
    <location>
        <begin position="26"/>
        <end position="54"/>
    </location>
</feature>
<dbReference type="PRINTS" id="PR00237">
    <property type="entry name" value="GPCRRHODOPSN"/>
</dbReference>
<dbReference type="EMBL" id="CALNXJ010000002">
    <property type="protein sequence ID" value="CAH3033227.1"/>
    <property type="molecule type" value="Genomic_DNA"/>
</dbReference>
<evidence type="ECO:0000259" key="9">
    <source>
        <dbReference type="PROSITE" id="PS50262"/>
    </source>
</evidence>
<feature type="transmembrane region" description="Helical" evidence="8">
    <location>
        <begin position="114"/>
        <end position="131"/>
    </location>
</feature>
<dbReference type="GO" id="GO:0004930">
    <property type="term" value="F:G protein-coupled receptor activity"/>
    <property type="evidence" value="ECO:0007669"/>
    <property type="project" value="UniProtKB-KW"/>
</dbReference>
<dbReference type="CDD" id="cd00637">
    <property type="entry name" value="7tm_classA_rhodopsin-like"/>
    <property type="match status" value="1"/>
</dbReference>
<dbReference type="Gene3D" id="1.20.1070.10">
    <property type="entry name" value="Rhodopsin 7-helix transmembrane proteins"/>
    <property type="match status" value="1"/>
</dbReference>
<dbReference type="SUPFAM" id="SSF81321">
    <property type="entry name" value="Family A G protein-coupled receptor-like"/>
    <property type="match status" value="1"/>
</dbReference>
<dbReference type="InterPro" id="IPR000276">
    <property type="entry name" value="GPCR_Rhodpsn"/>
</dbReference>
<evidence type="ECO:0000313" key="11">
    <source>
        <dbReference type="Proteomes" id="UP001159428"/>
    </source>
</evidence>
<evidence type="ECO:0000256" key="8">
    <source>
        <dbReference type="SAM" id="Phobius"/>
    </source>
</evidence>
<feature type="non-terminal residue" evidence="10">
    <location>
        <position position="236"/>
    </location>
</feature>
<accession>A0AAU9VMH3</accession>
<evidence type="ECO:0000256" key="4">
    <source>
        <dbReference type="ARBA" id="ARBA00023040"/>
    </source>
</evidence>
<comment type="caution">
    <text evidence="10">The sequence shown here is derived from an EMBL/GenBank/DDBJ whole genome shotgun (WGS) entry which is preliminary data.</text>
</comment>
<protein>
    <recommendedName>
        <fullName evidence="9">G-protein coupled receptors family 1 profile domain-containing protein</fullName>
    </recommendedName>
</protein>
<organism evidence="10 11">
    <name type="scientific">Pocillopora meandrina</name>
    <dbReference type="NCBI Taxonomy" id="46732"/>
    <lineage>
        <taxon>Eukaryota</taxon>
        <taxon>Metazoa</taxon>
        <taxon>Cnidaria</taxon>
        <taxon>Anthozoa</taxon>
        <taxon>Hexacorallia</taxon>
        <taxon>Scleractinia</taxon>
        <taxon>Astrocoeniina</taxon>
        <taxon>Pocilloporidae</taxon>
        <taxon>Pocillopora</taxon>
    </lineage>
</organism>
<keyword evidence="3 8" id="KW-1133">Transmembrane helix</keyword>
<evidence type="ECO:0000256" key="1">
    <source>
        <dbReference type="ARBA" id="ARBA00004141"/>
    </source>
</evidence>
<gene>
    <name evidence="10" type="ORF">PMEA_00011015</name>
</gene>
<keyword evidence="5 8" id="KW-0472">Membrane</keyword>
<evidence type="ECO:0000256" key="7">
    <source>
        <dbReference type="ARBA" id="ARBA00023224"/>
    </source>
</evidence>
<feature type="transmembrane region" description="Helical" evidence="8">
    <location>
        <begin position="74"/>
        <end position="93"/>
    </location>
</feature>
<dbReference type="PANTHER" id="PTHR24240">
    <property type="entry name" value="OPSIN"/>
    <property type="match status" value="1"/>
</dbReference>
<dbReference type="Proteomes" id="UP001159428">
    <property type="component" value="Unassembled WGS sequence"/>
</dbReference>
<reference evidence="10 11" key="1">
    <citation type="submission" date="2022-05" db="EMBL/GenBank/DDBJ databases">
        <authorList>
            <consortium name="Genoscope - CEA"/>
            <person name="William W."/>
        </authorList>
    </citation>
    <scope>NUCLEOTIDE SEQUENCE [LARGE SCALE GENOMIC DNA]</scope>
</reference>
<evidence type="ECO:0000256" key="6">
    <source>
        <dbReference type="ARBA" id="ARBA00023170"/>
    </source>
</evidence>
<dbReference type="PROSITE" id="PS50262">
    <property type="entry name" value="G_PROTEIN_RECEP_F1_2"/>
    <property type="match status" value="1"/>
</dbReference>
<dbReference type="InterPro" id="IPR050125">
    <property type="entry name" value="GPCR_opsins"/>
</dbReference>
<proteinExistence type="predicted"/>
<evidence type="ECO:0000256" key="5">
    <source>
        <dbReference type="ARBA" id="ARBA00023136"/>
    </source>
</evidence>
<dbReference type="Pfam" id="PF00001">
    <property type="entry name" value="7tm_1"/>
    <property type="match status" value="1"/>
</dbReference>
<feature type="transmembrane region" description="Helical" evidence="8">
    <location>
        <begin position="216"/>
        <end position="235"/>
    </location>
</feature>